<evidence type="ECO:0000313" key="6">
    <source>
        <dbReference type="EMBL" id="SSD59906.1"/>
    </source>
</evidence>
<dbReference type="SUPFAM" id="SSF48371">
    <property type="entry name" value="ARM repeat"/>
    <property type="match status" value="1"/>
</dbReference>
<feature type="domain" description="Nucleotide exchange factor Fes1" evidence="5">
    <location>
        <begin position="5"/>
        <end position="85"/>
    </location>
</feature>
<dbReference type="InterPro" id="IPR016024">
    <property type="entry name" value="ARM-type_fold"/>
</dbReference>
<proteinExistence type="inferred from homology"/>
<dbReference type="AlphaFoldDB" id="A0A376B5E1"/>
<comment type="similarity">
    <text evidence="1">Belongs to the FES1 family.</text>
</comment>
<sequence>MSGKMEKLLQWSIANTQKNEDGKTHDQPDPKALAELFGLGGPSEPELMKHAMAVISNPDATVDNKLIAFENFEMLIENLDNANLMKNLKLWEPLIKVLDDKDDELRACALSTIGSAVQNNQTTQNDFMSYETGLIKIMDLAKDNKEQPSSVRIKAFFAITCLVRHNVEILNKFISLKGINLTADALNETPENPKLKLRALSLVSAMLATATVNEEFVSELRCQNILAACIRSLTPNETNIYVLDRILNILAHLISNGIKFTEEETDDLQKKIISIEPLKDRLNEDDYQILKQVLKI</sequence>
<dbReference type="OrthoDB" id="10250458at2759"/>
<dbReference type="GO" id="GO:0000774">
    <property type="term" value="F:adenyl-nucleotide exchange factor activity"/>
    <property type="evidence" value="ECO:0007669"/>
    <property type="project" value="TreeGrafter"/>
</dbReference>
<dbReference type="Proteomes" id="UP000262825">
    <property type="component" value="Unassembled WGS sequence"/>
</dbReference>
<name>A0A376B5E1_9ASCO</name>
<accession>A0A376B5E1</accession>
<evidence type="ECO:0000256" key="3">
    <source>
        <dbReference type="ARBA" id="ARBA00020719"/>
    </source>
</evidence>
<dbReference type="InterPro" id="IPR011989">
    <property type="entry name" value="ARM-like"/>
</dbReference>
<organism evidence="6 7">
    <name type="scientific">Saccharomycodes ludwigii</name>
    <dbReference type="NCBI Taxonomy" id="36035"/>
    <lineage>
        <taxon>Eukaryota</taxon>
        <taxon>Fungi</taxon>
        <taxon>Dikarya</taxon>
        <taxon>Ascomycota</taxon>
        <taxon>Saccharomycotina</taxon>
        <taxon>Saccharomycetes</taxon>
        <taxon>Saccharomycodales</taxon>
        <taxon>Saccharomycodaceae</taxon>
        <taxon>Saccharomycodes</taxon>
    </lineage>
</organism>
<protein>
    <recommendedName>
        <fullName evidence="3">Hsp70 nucleotide exchange factor FES1</fullName>
    </recommendedName>
    <alternativeName>
        <fullName evidence="2">Hsp70 nucleotide exchange factor fes1</fullName>
    </alternativeName>
</protein>
<keyword evidence="7" id="KW-1185">Reference proteome</keyword>
<dbReference type="PANTHER" id="PTHR19316">
    <property type="entry name" value="PROTEIN FOLDING REGULATOR"/>
    <property type="match status" value="1"/>
</dbReference>
<dbReference type="Pfam" id="PF08609">
    <property type="entry name" value="Fes1"/>
    <property type="match status" value="1"/>
</dbReference>
<reference evidence="7" key="1">
    <citation type="submission" date="2018-06" db="EMBL/GenBank/DDBJ databases">
        <authorList>
            <person name="Guldener U."/>
        </authorList>
    </citation>
    <scope>NUCLEOTIDE SEQUENCE [LARGE SCALE GENOMIC DNA]</scope>
    <source>
        <strain evidence="7">UTAD17</strain>
    </source>
</reference>
<evidence type="ECO:0000313" key="7">
    <source>
        <dbReference type="Proteomes" id="UP000262825"/>
    </source>
</evidence>
<dbReference type="VEuPathDB" id="FungiDB:SCODWIG_01667"/>
<dbReference type="Gene3D" id="1.25.10.10">
    <property type="entry name" value="Leucine-rich Repeat Variant"/>
    <property type="match status" value="1"/>
</dbReference>
<evidence type="ECO:0000259" key="5">
    <source>
        <dbReference type="Pfam" id="PF08609"/>
    </source>
</evidence>
<evidence type="ECO:0000256" key="2">
    <source>
        <dbReference type="ARBA" id="ARBA00015214"/>
    </source>
</evidence>
<dbReference type="InterPro" id="IPR013918">
    <property type="entry name" value="Nucleotide_exch_fac_Fes1"/>
</dbReference>
<evidence type="ECO:0000256" key="4">
    <source>
        <dbReference type="ARBA" id="ARBA00022737"/>
    </source>
</evidence>
<gene>
    <name evidence="6" type="ORF">SCODWIG_01667</name>
</gene>
<evidence type="ECO:0000256" key="1">
    <source>
        <dbReference type="ARBA" id="ARBA00011045"/>
    </source>
</evidence>
<keyword evidence="4" id="KW-0677">Repeat</keyword>
<dbReference type="PANTHER" id="PTHR19316:SF18">
    <property type="entry name" value="HSP70-BINDING PROTEIN 1"/>
    <property type="match status" value="1"/>
</dbReference>
<dbReference type="EMBL" id="UFAJ01000229">
    <property type="protein sequence ID" value="SSD59906.1"/>
    <property type="molecule type" value="Genomic_DNA"/>
</dbReference>
<dbReference type="InterPro" id="IPR050693">
    <property type="entry name" value="Hsp70_NEF-Inhibitors"/>
</dbReference>
<dbReference type="GO" id="GO:0005783">
    <property type="term" value="C:endoplasmic reticulum"/>
    <property type="evidence" value="ECO:0007669"/>
    <property type="project" value="TreeGrafter"/>
</dbReference>